<organism evidence="1 2">
    <name type="scientific">Paraglaciecola algarum</name>
    <dbReference type="NCBI Taxonomy" id="3050085"/>
    <lineage>
        <taxon>Bacteria</taxon>
        <taxon>Pseudomonadati</taxon>
        <taxon>Pseudomonadota</taxon>
        <taxon>Gammaproteobacteria</taxon>
        <taxon>Alteromonadales</taxon>
        <taxon>Alteromonadaceae</taxon>
        <taxon>Paraglaciecola</taxon>
    </lineage>
</organism>
<sequence length="65" mass="7276">MTFRRDGRGPVPAGPFRAIAISVPQFMDENRSGSDYDEGYVVGIQTKTNSIASQVVMRLSQVRWE</sequence>
<protein>
    <submittedName>
        <fullName evidence="1">Uncharacterized protein</fullName>
    </submittedName>
</protein>
<gene>
    <name evidence="1" type="ORF">L0668_11475</name>
</gene>
<keyword evidence="2" id="KW-1185">Reference proteome</keyword>
<name>A0ABS9D7G8_9ALTE</name>
<accession>A0ABS9D7G8</accession>
<reference evidence="1 2" key="1">
    <citation type="submission" date="2022-01" db="EMBL/GenBank/DDBJ databases">
        <title>Paraglaciecola sp. G1-23.</title>
        <authorList>
            <person name="Jin M.S."/>
            <person name="Han D.M."/>
            <person name="Kim H.M."/>
            <person name="Jeon C.O."/>
        </authorList>
    </citation>
    <scope>NUCLEOTIDE SEQUENCE [LARGE SCALE GENOMIC DNA]</scope>
    <source>
        <strain evidence="1 2">G1-23</strain>
    </source>
</reference>
<dbReference type="EMBL" id="JAKGAS010000005">
    <property type="protein sequence ID" value="MCF2948730.1"/>
    <property type="molecule type" value="Genomic_DNA"/>
</dbReference>
<proteinExistence type="predicted"/>
<comment type="caution">
    <text evidence="1">The sequence shown here is derived from an EMBL/GenBank/DDBJ whole genome shotgun (WGS) entry which is preliminary data.</text>
</comment>
<dbReference type="RefSeq" id="WP_235312710.1">
    <property type="nucleotide sequence ID" value="NZ_JAKGAS010000005.1"/>
</dbReference>
<evidence type="ECO:0000313" key="2">
    <source>
        <dbReference type="Proteomes" id="UP001521137"/>
    </source>
</evidence>
<evidence type="ECO:0000313" key="1">
    <source>
        <dbReference type="EMBL" id="MCF2948730.1"/>
    </source>
</evidence>
<dbReference type="Proteomes" id="UP001521137">
    <property type="component" value="Unassembled WGS sequence"/>
</dbReference>